<dbReference type="Pfam" id="PF01059">
    <property type="entry name" value="Oxidored_q5_N"/>
    <property type="match status" value="1"/>
</dbReference>
<dbReference type="InterPro" id="IPR000260">
    <property type="entry name" value="NADH4_N"/>
</dbReference>
<dbReference type="GO" id="GO:0008137">
    <property type="term" value="F:NADH dehydrogenase (ubiquinone) activity"/>
    <property type="evidence" value="ECO:0007669"/>
    <property type="project" value="UniProtKB-UniRule"/>
</dbReference>
<dbReference type="AlphaFoldDB" id="B7S659"/>
<organism evidence="20">
    <name type="scientific">Brookesia superciliaris</name>
    <name type="common">Brown leaf chameleon</name>
    <name type="synonym">Chamaeleo superciliaris</name>
    <dbReference type="NCBI Taxonomy" id="179895"/>
    <lineage>
        <taxon>Eukaryota</taxon>
        <taxon>Metazoa</taxon>
        <taxon>Chordata</taxon>
        <taxon>Craniata</taxon>
        <taxon>Vertebrata</taxon>
        <taxon>Euteleostomi</taxon>
        <taxon>Lepidosauria</taxon>
        <taxon>Squamata</taxon>
        <taxon>Bifurcata</taxon>
        <taxon>Unidentata</taxon>
        <taxon>Episquamata</taxon>
        <taxon>Toxicofera</taxon>
        <taxon>Iguania</taxon>
        <taxon>Acrodonta</taxon>
        <taxon>Chamaeleonidae</taxon>
        <taxon>Brookesia</taxon>
    </lineage>
</organism>
<dbReference type="InterPro" id="IPR003918">
    <property type="entry name" value="NADH_UbQ_OxRdtase"/>
</dbReference>
<dbReference type="PANTHER" id="PTHR43507:SF20">
    <property type="entry name" value="NADH-UBIQUINONE OXIDOREDUCTASE CHAIN 4"/>
    <property type="match status" value="1"/>
</dbReference>
<dbReference type="Pfam" id="PF00361">
    <property type="entry name" value="Proton_antipo_M"/>
    <property type="match status" value="1"/>
</dbReference>
<dbReference type="GO" id="GO:0031966">
    <property type="term" value="C:mitochondrial membrane"/>
    <property type="evidence" value="ECO:0007669"/>
    <property type="project" value="UniProtKB-SubCell"/>
</dbReference>
<feature type="transmembrane region" description="Helical" evidence="17">
    <location>
        <begin position="303"/>
        <end position="323"/>
    </location>
</feature>
<comment type="similarity">
    <text evidence="3 17">Belongs to the complex I subunit 4 family.</text>
</comment>
<evidence type="ECO:0000256" key="14">
    <source>
        <dbReference type="ARBA" id="ARBA00023128"/>
    </source>
</evidence>
<dbReference type="PRINTS" id="PR01437">
    <property type="entry name" value="NUOXDRDTASE4"/>
</dbReference>
<evidence type="ECO:0000256" key="7">
    <source>
        <dbReference type="ARBA" id="ARBA00022660"/>
    </source>
</evidence>
<keyword evidence="10 17" id="KW-0249">Electron transport</keyword>
<feature type="transmembrane region" description="Helical" evidence="17">
    <location>
        <begin position="218"/>
        <end position="239"/>
    </location>
</feature>
<feature type="transmembrane region" description="Helical" evidence="17">
    <location>
        <begin position="251"/>
        <end position="271"/>
    </location>
</feature>
<comment type="function">
    <text evidence="17">Core subunit of the mitochondrial membrane respiratory chain NADH dehydrogenase (Complex I) which catalyzes electron transfer from NADH through the respiratory chain, using ubiquinone as an electron acceptor. Essential for the catalytic activity and assembly of complex I.</text>
</comment>
<gene>
    <name evidence="20" type="primary">ND4</name>
</gene>
<evidence type="ECO:0000256" key="4">
    <source>
        <dbReference type="ARBA" id="ARBA00012944"/>
    </source>
</evidence>
<dbReference type="NCBIfam" id="TIGR01972">
    <property type="entry name" value="NDH_I_M"/>
    <property type="match status" value="1"/>
</dbReference>
<dbReference type="GO" id="GO:0042773">
    <property type="term" value="P:ATP synthesis coupled electron transport"/>
    <property type="evidence" value="ECO:0007669"/>
    <property type="project" value="InterPro"/>
</dbReference>
<dbReference type="InterPro" id="IPR001750">
    <property type="entry name" value="ND/Mrp_TM"/>
</dbReference>
<feature type="domain" description="NADH:quinone oxidoreductase/Mrp antiporter transmembrane" evidence="18">
    <location>
        <begin position="113"/>
        <end position="395"/>
    </location>
</feature>
<evidence type="ECO:0000256" key="12">
    <source>
        <dbReference type="ARBA" id="ARBA00023027"/>
    </source>
</evidence>
<feature type="transmembrane region" description="Helical" evidence="17">
    <location>
        <begin position="278"/>
        <end position="297"/>
    </location>
</feature>
<evidence type="ECO:0000256" key="13">
    <source>
        <dbReference type="ARBA" id="ARBA00023075"/>
    </source>
</evidence>
<evidence type="ECO:0000256" key="16">
    <source>
        <dbReference type="ARBA" id="ARBA00049551"/>
    </source>
</evidence>
<keyword evidence="6 17" id="KW-0813">Transport</keyword>
<feature type="transmembrane region" description="Helical" evidence="17">
    <location>
        <begin position="427"/>
        <end position="447"/>
    </location>
</feature>
<feature type="transmembrane region" description="Helical" evidence="17">
    <location>
        <begin position="149"/>
        <end position="169"/>
    </location>
</feature>
<keyword evidence="12 17" id="KW-0520">NAD</keyword>
<evidence type="ECO:0000259" key="18">
    <source>
        <dbReference type="Pfam" id="PF00361"/>
    </source>
</evidence>
<geneLocation type="mitochondrion" evidence="20"/>
<feature type="transmembrane region" description="Helical" evidence="17">
    <location>
        <begin position="21"/>
        <end position="42"/>
    </location>
</feature>
<evidence type="ECO:0000256" key="3">
    <source>
        <dbReference type="ARBA" id="ARBA00009025"/>
    </source>
</evidence>
<evidence type="ECO:0000313" key="20">
    <source>
        <dbReference type="EMBL" id="ABM89665.1"/>
    </source>
</evidence>
<name>B7S659_BROSU</name>
<dbReference type="GO" id="GO:0048039">
    <property type="term" value="F:ubiquinone binding"/>
    <property type="evidence" value="ECO:0007669"/>
    <property type="project" value="TreeGrafter"/>
</dbReference>
<dbReference type="GO" id="GO:0015990">
    <property type="term" value="P:electron transport coupled proton transport"/>
    <property type="evidence" value="ECO:0007669"/>
    <property type="project" value="TreeGrafter"/>
</dbReference>
<sequence length="451" mass="50916">MLKIILPTVFLIPMTLLIKKKTLLISFTTLSITLGMMSLQWLKTPMAANKCLNNYIAVDQISAPLLVLSYWLLPITIMASQNYLKHTTHMQKRIFLMCLTTLQSFLVVALSTTNLLLFFLMFEATLIPTMIIITRWGSQKERLTAGMYFMFYTLITSMPLLIALLINNYQTFHLNTTLLSMMNPKLSMTMWLACTMAFMVKMPLYGLHLWLPKAHVEAPIAGSMVLAAILLKLGGYGMLRISPMLYQLENFHLPFIVLSLWGMIMTSLICLRQPDLKSLIAYSSVSHMGLIVMATMTQTPSSLTGAMILMVAHGVTSSMLFCLANIMYEQTNTRTLIMMQGMQISIPLMTAFWFLANLTNMAIPPTINLFGEIMIIMTTFNWSAPTLIITGSTAAITAIYSMHMFLTSQQGKLSKDTITYPPHTREYFIMTLHLIPMGLLMINPQIIMLTQ</sequence>
<feature type="transmembrane region" description="Helical" evidence="17">
    <location>
        <begin position="54"/>
        <end position="73"/>
    </location>
</feature>
<accession>B7S659</accession>
<evidence type="ECO:0000256" key="8">
    <source>
        <dbReference type="ARBA" id="ARBA00022692"/>
    </source>
</evidence>
<evidence type="ECO:0000256" key="6">
    <source>
        <dbReference type="ARBA" id="ARBA00022448"/>
    </source>
</evidence>
<evidence type="ECO:0000256" key="11">
    <source>
        <dbReference type="ARBA" id="ARBA00022989"/>
    </source>
</evidence>
<comment type="function">
    <text evidence="1">Core subunit of the mitochondrial membrane respiratory chain NADH dehydrogenase (Complex I) that is believed to belong to the minimal assembly required for catalysis. Complex I functions in the transfer of electrons from NADH to the respiratory chain. The immediate electron acceptor for the enzyme is believed to be ubiquinone.</text>
</comment>
<keyword evidence="13 17" id="KW-0830">Ubiquinone</keyword>
<keyword evidence="11 17" id="KW-1133">Transmembrane helix</keyword>
<evidence type="ECO:0000256" key="2">
    <source>
        <dbReference type="ARBA" id="ARBA00004225"/>
    </source>
</evidence>
<evidence type="ECO:0000259" key="19">
    <source>
        <dbReference type="Pfam" id="PF01059"/>
    </source>
</evidence>
<comment type="subcellular location">
    <subcellularLocation>
        <location evidence="2 17">Mitochondrion membrane</location>
        <topology evidence="2 17">Multi-pass membrane protein</topology>
    </subcellularLocation>
</comment>
<evidence type="ECO:0000256" key="9">
    <source>
        <dbReference type="ARBA" id="ARBA00022967"/>
    </source>
</evidence>
<evidence type="ECO:0000256" key="10">
    <source>
        <dbReference type="ARBA" id="ARBA00022982"/>
    </source>
</evidence>
<feature type="domain" description="NADH:ubiquinone oxidoreductase chain 4 N-terminal" evidence="19">
    <location>
        <begin position="1"/>
        <end position="109"/>
    </location>
</feature>
<feature type="transmembrane region" description="Helical" evidence="17">
    <location>
        <begin position="189"/>
        <end position="211"/>
    </location>
</feature>
<evidence type="ECO:0000256" key="1">
    <source>
        <dbReference type="ARBA" id="ARBA00003257"/>
    </source>
</evidence>
<dbReference type="GO" id="GO:0003954">
    <property type="term" value="F:NADH dehydrogenase activity"/>
    <property type="evidence" value="ECO:0007669"/>
    <property type="project" value="TreeGrafter"/>
</dbReference>
<keyword evidence="15 17" id="KW-0472">Membrane</keyword>
<feature type="transmembrane region" description="Helical" evidence="17">
    <location>
        <begin position="94"/>
        <end position="110"/>
    </location>
</feature>
<reference evidence="20" key="1">
    <citation type="journal article" date="2008" name="Mol. Phylogenet. Evol.">
        <title>Socotra Island the forgotten fragment of Gondwana: unmasking chameleon lizard history with complete mitochondrial genomic data.</title>
        <authorList>
            <person name="Macey J.R."/>
            <person name="Kuehl J.V."/>
            <person name="Larson A."/>
            <person name="Robinson M.D."/>
            <person name="Ugurtas I.H."/>
            <person name="Ananjeva N.B."/>
            <person name="Rahman H."/>
            <person name="Javed H.I."/>
            <person name="Osman R.M."/>
            <person name="Doumma A."/>
            <person name="Papenfuss T.J."/>
        </authorList>
    </citation>
    <scope>NUCLEOTIDE SEQUENCE</scope>
</reference>
<evidence type="ECO:0000256" key="5">
    <source>
        <dbReference type="ARBA" id="ARBA00021006"/>
    </source>
</evidence>
<keyword evidence="14 17" id="KW-0496">Mitochondrion</keyword>
<evidence type="ECO:0000256" key="17">
    <source>
        <dbReference type="RuleBase" id="RU003297"/>
    </source>
</evidence>
<feature type="transmembrane region" description="Helical" evidence="17">
    <location>
        <begin position="344"/>
        <end position="363"/>
    </location>
</feature>
<proteinExistence type="inferred from homology"/>
<keyword evidence="8 17" id="KW-0812">Transmembrane</keyword>
<dbReference type="EC" id="7.1.1.2" evidence="4 17"/>
<comment type="catalytic activity">
    <reaction evidence="16 17">
        <text>a ubiquinone + NADH + 5 H(+)(in) = a ubiquinol + NAD(+) + 4 H(+)(out)</text>
        <dbReference type="Rhea" id="RHEA:29091"/>
        <dbReference type="Rhea" id="RHEA-COMP:9565"/>
        <dbReference type="Rhea" id="RHEA-COMP:9566"/>
        <dbReference type="ChEBI" id="CHEBI:15378"/>
        <dbReference type="ChEBI" id="CHEBI:16389"/>
        <dbReference type="ChEBI" id="CHEBI:17976"/>
        <dbReference type="ChEBI" id="CHEBI:57540"/>
        <dbReference type="ChEBI" id="CHEBI:57945"/>
        <dbReference type="EC" id="7.1.1.2"/>
    </reaction>
</comment>
<protein>
    <recommendedName>
        <fullName evidence="5 17">NADH-ubiquinone oxidoreductase chain 4</fullName>
        <ecNumber evidence="4 17">7.1.1.2</ecNumber>
    </recommendedName>
</protein>
<keyword evidence="7 17" id="KW-0679">Respiratory chain</keyword>
<evidence type="ECO:0000256" key="15">
    <source>
        <dbReference type="ARBA" id="ARBA00023136"/>
    </source>
</evidence>
<dbReference type="PANTHER" id="PTHR43507">
    <property type="entry name" value="NADH-UBIQUINONE OXIDOREDUCTASE CHAIN 4"/>
    <property type="match status" value="1"/>
</dbReference>
<keyword evidence="9" id="KW-1278">Translocase</keyword>
<dbReference type="InterPro" id="IPR010227">
    <property type="entry name" value="NADH_Q_OxRdtase_chainM/4"/>
</dbReference>
<feature type="transmembrane region" description="Helical" evidence="17">
    <location>
        <begin position="383"/>
        <end position="406"/>
    </location>
</feature>
<feature type="transmembrane region" description="Helical" evidence="17">
    <location>
        <begin position="116"/>
        <end position="137"/>
    </location>
</feature>
<dbReference type="EMBL" id="EF222187">
    <property type="protein sequence ID" value="ABM89665.1"/>
    <property type="molecule type" value="Genomic_DNA"/>
</dbReference>